<evidence type="ECO:0000256" key="2">
    <source>
        <dbReference type="SAM" id="Phobius"/>
    </source>
</evidence>
<accession>A0AAD8DZY6</accession>
<evidence type="ECO:0000313" key="4">
    <source>
        <dbReference type="EMBL" id="KAJ8732947.1"/>
    </source>
</evidence>
<dbReference type="Proteomes" id="UP001231518">
    <property type="component" value="Chromosome 6"/>
</dbReference>
<proteinExistence type="predicted"/>
<evidence type="ECO:0000313" key="5">
    <source>
        <dbReference type="Proteomes" id="UP001231518"/>
    </source>
</evidence>
<keyword evidence="2" id="KW-0472">Membrane</keyword>
<gene>
    <name evidence="4" type="ORF">PYW07_015546</name>
</gene>
<dbReference type="AlphaFoldDB" id="A0AAD8DZY6"/>
<dbReference type="EMBL" id="JARGEI010000004">
    <property type="protein sequence ID" value="KAJ8732947.1"/>
    <property type="molecule type" value="Genomic_DNA"/>
</dbReference>
<sequence>MCRSVILAVVAASFVCCVLAEADPPTNITTTKAPSPSSTDAPPAPKPNVTKCANTPEMIERRKLLLNCFNTTVQVHLGLNDTMMDKNCTNTTVFAQKLEIYFTDLYKTCNATLNFNTTYFMKLVEYSLNNNSFKTFYENITCFKSVETNVSNECVKGKLGFFNITKTEKHTKWYQKGELMYDVNTCGNSKLVRDCVALKLQQCPHTTTDYVGKLFEYTRSLGNCSQYKDTDNIPSSKGNGTAAASTWLTKPVIITLSIGAVVVGGAIITVAIIKNK</sequence>
<keyword evidence="2" id="KW-0812">Transmembrane</keyword>
<protein>
    <submittedName>
        <fullName evidence="4">Uncharacterized protein</fullName>
    </submittedName>
</protein>
<keyword evidence="2" id="KW-1133">Transmembrane helix</keyword>
<reference evidence="4" key="1">
    <citation type="submission" date="2023-03" db="EMBL/GenBank/DDBJ databases">
        <title>Chromosome-level genomes of two armyworms, Mythimna separata and Mythimna loreyi, provide insights into the biosynthesis and reception of sex pheromones.</title>
        <authorList>
            <person name="Zhao H."/>
        </authorList>
    </citation>
    <scope>NUCLEOTIDE SEQUENCE</scope>
    <source>
        <strain evidence="4">BeijingLab</strain>
        <tissue evidence="4">Pupa</tissue>
    </source>
</reference>
<keyword evidence="3" id="KW-0732">Signal</keyword>
<name>A0AAD8DZY6_MYTSE</name>
<feature type="transmembrane region" description="Helical" evidence="2">
    <location>
        <begin position="252"/>
        <end position="273"/>
    </location>
</feature>
<keyword evidence="5" id="KW-1185">Reference proteome</keyword>
<comment type="caution">
    <text evidence="4">The sequence shown here is derived from an EMBL/GenBank/DDBJ whole genome shotgun (WGS) entry which is preliminary data.</text>
</comment>
<feature type="signal peptide" evidence="3">
    <location>
        <begin position="1"/>
        <end position="22"/>
    </location>
</feature>
<evidence type="ECO:0000256" key="3">
    <source>
        <dbReference type="SAM" id="SignalP"/>
    </source>
</evidence>
<organism evidence="4 5">
    <name type="scientific">Mythimna separata</name>
    <name type="common">Oriental armyworm</name>
    <name type="synonym">Pseudaletia separata</name>
    <dbReference type="NCBI Taxonomy" id="271217"/>
    <lineage>
        <taxon>Eukaryota</taxon>
        <taxon>Metazoa</taxon>
        <taxon>Ecdysozoa</taxon>
        <taxon>Arthropoda</taxon>
        <taxon>Hexapoda</taxon>
        <taxon>Insecta</taxon>
        <taxon>Pterygota</taxon>
        <taxon>Neoptera</taxon>
        <taxon>Endopterygota</taxon>
        <taxon>Lepidoptera</taxon>
        <taxon>Glossata</taxon>
        <taxon>Ditrysia</taxon>
        <taxon>Noctuoidea</taxon>
        <taxon>Noctuidae</taxon>
        <taxon>Noctuinae</taxon>
        <taxon>Hadenini</taxon>
        <taxon>Mythimna</taxon>
    </lineage>
</organism>
<feature type="chain" id="PRO_5042206088" evidence="3">
    <location>
        <begin position="23"/>
        <end position="276"/>
    </location>
</feature>
<feature type="compositionally biased region" description="Low complexity" evidence="1">
    <location>
        <begin position="29"/>
        <end position="41"/>
    </location>
</feature>
<feature type="region of interest" description="Disordered" evidence="1">
    <location>
        <begin position="28"/>
        <end position="49"/>
    </location>
</feature>
<evidence type="ECO:0000256" key="1">
    <source>
        <dbReference type="SAM" id="MobiDB-lite"/>
    </source>
</evidence>